<comment type="caution">
    <text evidence="3">The sequence shown here is derived from an EMBL/GenBank/DDBJ whole genome shotgun (WGS) entry which is preliminary data.</text>
</comment>
<dbReference type="Pfam" id="PF16656">
    <property type="entry name" value="Pur_ac_phosph_N"/>
    <property type="match status" value="1"/>
</dbReference>
<dbReference type="Gene3D" id="3.60.21.10">
    <property type="match status" value="1"/>
</dbReference>
<dbReference type="PANTHER" id="PTHR22953:SF153">
    <property type="entry name" value="PURPLE ACID PHOSPHATASE"/>
    <property type="match status" value="1"/>
</dbReference>
<dbReference type="InterPro" id="IPR029052">
    <property type="entry name" value="Metallo-depent_PP-like"/>
</dbReference>
<keyword evidence="4" id="KW-1185">Reference proteome</keyword>
<dbReference type="GO" id="GO:0003993">
    <property type="term" value="F:acid phosphatase activity"/>
    <property type="evidence" value="ECO:0007669"/>
    <property type="project" value="InterPro"/>
</dbReference>
<protein>
    <submittedName>
        <fullName evidence="3">Putative purple acid phosphatase 20</fullName>
    </submittedName>
</protein>
<reference evidence="3 4" key="1">
    <citation type="journal article" date="2019" name="Plant Biotechnol. J.">
        <title>The red bayberry genome and genetic basis of sex determination.</title>
        <authorList>
            <person name="Jia H.M."/>
            <person name="Jia H.J."/>
            <person name="Cai Q.L."/>
            <person name="Wang Y."/>
            <person name="Zhao H.B."/>
            <person name="Yang W.F."/>
            <person name="Wang G.Y."/>
            <person name="Li Y.H."/>
            <person name="Zhan D.L."/>
            <person name="Shen Y.T."/>
            <person name="Niu Q.F."/>
            <person name="Chang L."/>
            <person name="Qiu J."/>
            <person name="Zhao L."/>
            <person name="Xie H.B."/>
            <person name="Fu W.Y."/>
            <person name="Jin J."/>
            <person name="Li X.W."/>
            <person name="Jiao Y."/>
            <person name="Zhou C.C."/>
            <person name="Tu T."/>
            <person name="Chai C.Y."/>
            <person name="Gao J.L."/>
            <person name="Fan L.J."/>
            <person name="van de Weg E."/>
            <person name="Wang J.Y."/>
            <person name="Gao Z.S."/>
        </authorList>
    </citation>
    <scope>NUCLEOTIDE SEQUENCE [LARGE SCALE GENOMIC DNA]</scope>
    <source>
        <tissue evidence="3">Leaves</tissue>
    </source>
</reference>
<dbReference type="Gene3D" id="2.60.40.380">
    <property type="entry name" value="Purple acid phosphatase-like, N-terminal"/>
    <property type="match status" value="1"/>
</dbReference>
<dbReference type="InterPro" id="IPR039331">
    <property type="entry name" value="PAPs-like"/>
</dbReference>
<proteinExistence type="predicted"/>
<dbReference type="InterPro" id="IPR015914">
    <property type="entry name" value="PAPs_N"/>
</dbReference>
<evidence type="ECO:0000259" key="2">
    <source>
        <dbReference type="Pfam" id="PF16656"/>
    </source>
</evidence>
<evidence type="ECO:0000313" key="3">
    <source>
        <dbReference type="EMBL" id="KAB1223591.1"/>
    </source>
</evidence>
<dbReference type="OrthoDB" id="1693181at2759"/>
<dbReference type="PANTHER" id="PTHR22953">
    <property type="entry name" value="ACID PHOSPHATASE RELATED"/>
    <property type="match status" value="1"/>
</dbReference>
<dbReference type="InterPro" id="IPR008963">
    <property type="entry name" value="Purple_acid_Pase-like_N"/>
</dbReference>
<dbReference type="Proteomes" id="UP000516437">
    <property type="component" value="Chromosome 2"/>
</dbReference>
<dbReference type="EMBL" id="RXIC02000020">
    <property type="protein sequence ID" value="KAB1223591.1"/>
    <property type="molecule type" value="Genomic_DNA"/>
</dbReference>
<organism evidence="3 4">
    <name type="scientific">Morella rubra</name>
    <name type="common">Chinese bayberry</name>
    <dbReference type="NCBI Taxonomy" id="262757"/>
    <lineage>
        <taxon>Eukaryota</taxon>
        <taxon>Viridiplantae</taxon>
        <taxon>Streptophyta</taxon>
        <taxon>Embryophyta</taxon>
        <taxon>Tracheophyta</taxon>
        <taxon>Spermatophyta</taxon>
        <taxon>Magnoliopsida</taxon>
        <taxon>eudicotyledons</taxon>
        <taxon>Gunneridae</taxon>
        <taxon>Pentapetalae</taxon>
        <taxon>rosids</taxon>
        <taxon>fabids</taxon>
        <taxon>Fagales</taxon>
        <taxon>Myricaceae</taxon>
        <taxon>Morella</taxon>
    </lineage>
</organism>
<evidence type="ECO:0000313" key="4">
    <source>
        <dbReference type="Proteomes" id="UP000516437"/>
    </source>
</evidence>
<feature type="domain" description="Purple acid phosphatase N-terminal" evidence="2">
    <location>
        <begin position="1"/>
        <end position="77"/>
    </location>
</feature>
<accession>A0A6A1WEG8</accession>
<name>A0A6A1WEG8_9ROSI</name>
<sequence length="155" mass="17109">MRISWITESSTPATVQYGTSPEKYEFSANGITSSYSYTIAYESGEIHDVVIGPLKPNTVYYYRCGASDSARQFSFKTPPAQFPIKFAVVGDLGQRGWTNSTLQHVAQSDYDMLSLPGDLSYICGFLPAFVGFIRQACRATGQPEALDGDSREPRH</sequence>
<gene>
    <name evidence="3" type="ORF">CJ030_MR2G024118</name>
</gene>
<dbReference type="GO" id="GO:0046872">
    <property type="term" value="F:metal ion binding"/>
    <property type="evidence" value="ECO:0007669"/>
    <property type="project" value="InterPro"/>
</dbReference>
<dbReference type="SUPFAM" id="SSF49363">
    <property type="entry name" value="Purple acid phosphatase, N-terminal domain"/>
    <property type="match status" value="1"/>
</dbReference>
<evidence type="ECO:0000256" key="1">
    <source>
        <dbReference type="ARBA" id="ARBA00022729"/>
    </source>
</evidence>
<dbReference type="AlphaFoldDB" id="A0A6A1WEG8"/>
<keyword evidence="1" id="KW-0732">Signal</keyword>